<evidence type="ECO:0000256" key="12">
    <source>
        <dbReference type="ARBA" id="ARBA00023204"/>
    </source>
</evidence>
<dbReference type="GO" id="GO:0051539">
    <property type="term" value="F:4 iron, 4 sulfur cluster binding"/>
    <property type="evidence" value="ECO:0007669"/>
    <property type="project" value="UniProtKB-KW"/>
</dbReference>
<evidence type="ECO:0000256" key="2">
    <source>
        <dbReference type="ARBA" id="ARBA00001966"/>
    </source>
</evidence>
<dbReference type="FunFam" id="1.10.340.30:FF:000003">
    <property type="entry name" value="A/G-specific adenine glycosylase"/>
    <property type="match status" value="1"/>
</dbReference>
<evidence type="ECO:0000256" key="8">
    <source>
        <dbReference type="ARBA" id="ARBA00022763"/>
    </source>
</evidence>
<keyword evidence="13" id="KW-0326">Glycosidase</keyword>
<evidence type="ECO:0000313" key="15">
    <source>
        <dbReference type="EMBL" id="RZU64655.1"/>
    </source>
</evidence>
<dbReference type="InterPro" id="IPR003651">
    <property type="entry name" value="Endonuclease3_FeS-loop_motif"/>
</dbReference>
<dbReference type="GO" id="GO:0032357">
    <property type="term" value="F:oxidized purine DNA binding"/>
    <property type="evidence" value="ECO:0007669"/>
    <property type="project" value="TreeGrafter"/>
</dbReference>
<keyword evidence="16" id="KW-1185">Reference proteome</keyword>
<keyword evidence="10" id="KW-0408">Iron</keyword>
<evidence type="ECO:0000256" key="1">
    <source>
        <dbReference type="ARBA" id="ARBA00000843"/>
    </source>
</evidence>
<dbReference type="Pfam" id="PF00633">
    <property type="entry name" value="HHH"/>
    <property type="match status" value="1"/>
</dbReference>
<dbReference type="GO" id="GO:0006298">
    <property type="term" value="P:mismatch repair"/>
    <property type="evidence" value="ECO:0007669"/>
    <property type="project" value="TreeGrafter"/>
</dbReference>
<dbReference type="AlphaFoldDB" id="A0A4Q8AL88"/>
<dbReference type="InterPro" id="IPR023170">
    <property type="entry name" value="HhH_base_excis_C"/>
</dbReference>
<proteinExistence type="inferred from homology"/>
<dbReference type="SUPFAM" id="SSF48150">
    <property type="entry name" value="DNA-glycosylase"/>
    <property type="match status" value="1"/>
</dbReference>
<evidence type="ECO:0000256" key="10">
    <source>
        <dbReference type="ARBA" id="ARBA00023004"/>
    </source>
</evidence>
<keyword evidence="9" id="KW-0378">Hydrolase</keyword>
<keyword evidence="6" id="KW-0004">4Fe-4S</keyword>
<dbReference type="InterPro" id="IPR044298">
    <property type="entry name" value="MIG/MutY"/>
</dbReference>
<dbReference type="InterPro" id="IPR011257">
    <property type="entry name" value="DNA_glycosylase"/>
</dbReference>
<dbReference type="SMART" id="SM00525">
    <property type="entry name" value="FES"/>
    <property type="match status" value="1"/>
</dbReference>
<dbReference type="PROSITE" id="PS01155">
    <property type="entry name" value="ENDONUCLEASE_III_2"/>
    <property type="match status" value="1"/>
</dbReference>
<evidence type="ECO:0000256" key="11">
    <source>
        <dbReference type="ARBA" id="ARBA00023014"/>
    </source>
</evidence>
<dbReference type="Pfam" id="PF00730">
    <property type="entry name" value="HhH-GPD"/>
    <property type="match status" value="1"/>
</dbReference>
<dbReference type="GO" id="GO:0035485">
    <property type="term" value="F:adenine/guanine mispair binding"/>
    <property type="evidence" value="ECO:0007669"/>
    <property type="project" value="TreeGrafter"/>
</dbReference>
<dbReference type="GO" id="GO:0046872">
    <property type="term" value="F:metal ion binding"/>
    <property type="evidence" value="ECO:0007669"/>
    <property type="project" value="UniProtKB-KW"/>
</dbReference>
<keyword evidence="11" id="KW-0411">Iron-sulfur</keyword>
<dbReference type="OrthoDB" id="9802365at2"/>
<dbReference type="InterPro" id="IPR003265">
    <property type="entry name" value="HhH-GPD_domain"/>
</dbReference>
<keyword evidence="12" id="KW-0234">DNA repair</keyword>
<comment type="cofactor">
    <cofactor evidence="2">
        <name>[4Fe-4S] cluster</name>
        <dbReference type="ChEBI" id="CHEBI:49883"/>
    </cofactor>
</comment>
<dbReference type="Gene3D" id="1.10.1670.10">
    <property type="entry name" value="Helix-hairpin-Helix base-excision DNA repair enzymes (C-terminal)"/>
    <property type="match status" value="1"/>
</dbReference>
<evidence type="ECO:0000313" key="16">
    <source>
        <dbReference type="Proteomes" id="UP000291483"/>
    </source>
</evidence>
<organism evidence="15 16">
    <name type="scientific">Microterricola gilva</name>
    <dbReference type="NCBI Taxonomy" id="393267"/>
    <lineage>
        <taxon>Bacteria</taxon>
        <taxon>Bacillati</taxon>
        <taxon>Actinomycetota</taxon>
        <taxon>Actinomycetes</taxon>
        <taxon>Micrococcales</taxon>
        <taxon>Microbacteriaceae</taxon>
        <taxon>Microterricola</taxon>
    </lineage>
</organism>
<accession>A0A4Q8AL88</accession>
<dbReference type="Pfam" id="PF10576">
    <property type="entry name" value="EndIII_4Fe-2S"/>
    <property type="match status" value="1"/>
</dbReference>
<dbReference type="PANTHER" id="PTHR42944:SF1">
    <property type="entry name" value="ADENINE DNA GLYCOSYLASE"/>
    <property type="match status" value="1"/>
</dbReference>
<dbReference type="Proteomes" id="UP000291483">
    <property type="component" value="Unassembled WGS sequence"/>
</dbReference>
<dbReference type="Gene3D" id="1.10.340.30">
    <property type="entry name" value="Hypothetical protein, domain 2"/>
    <property type="match status" value="1"/>
</dbReference>
<evidence type="ECO:0000256" key="13">
    <source>
        <dbReference type="ARBA" id="ARBA00023295"/>
    </source>
</evidence>
<evidence type="ECO:0000259" key="14">
    <source>
        <dbReference type="SMART" id="SM00478"/>
    </source>
</evidence>
<dbReference type="InterPro" id="IPR000445">
    <property type="entry name" value="HhH_motif"/>
</dbReference>
<evidence type="ECO:0000256" key="5">
    <source>
        <dbReference type="ARBA" id="ARBA00022023"/>
    </source>
</evidence>
<evidence type="ECO:0000256" key="6">
    <source>
        <dbReference type="ARBA" id="ARBA00022485"/>
    </source>
</evidence>
<keyword evidence="8" id="KW-0227">DNA damage</keyword>
<feature type="domain" description="HhH-GPD" evidence="14">
    <location>
        <begin position="43"/>
        <end position="195"/>
    </location>
</feature>
<evidence type="ECO:0000256" key="9">
    <source>
        <dbReference type="ARBA" id="ARBA00022801"/>
    </source>
</evidence>
<comment type="caution">
    <text evidence="15">The sequence shown here is derived from an EMBL/GenBank/DDBJ whole genome shotgun (WGS) entry which is preliminary data.</text>
</comment>
<dbReference type="PANTHER" id="PTHR42944">
    <property type="entry name" value="ADENINE DNA GLYCOSYLASE"/>
    <property type="match status" value="1"/>
</dbReference>
<reference evidence="15 16" key="1">
    <citation type="submission" date="2019-02" db="EMBL/GenBank/DDBJ databases">
        <title>Sequencing the genomes of 1000 actinobacteria strains.</title>
        <authorList>
            <person name="Klenk H.-P."/>
        </authorList>
    </citation>
    <scope>NUCLEOTIDE SEQUENCE [LARGE SCALE GENOMIC DNA]</scope>
    <source>
        <strain evidence="15 16">DSM 18319</strain>
    </source>
</reference>
<sequence length="297" mass="32126">MTTTAAATAIPETIVAWFHENGRTLPWREPGFSAWGTLVSEFMLQQTPVNRVIPHLNAWLERWPTPADLAAAPPAEALRAWSSLGYPRRALWLHAAAVEITERHGGVVPSDVDQLLALSGVGDYTARAVAAFAYGLRHPVVDTNTRRVIARAVQGQAEPAPPSRARDLAAMEELLPEGLVDARDFNAGIMELGALVCVARTPRCGDCPIREQCAWIAAGSPAYLGPRKSVQKKFEGSDRQVRGLIMKELRAAHKPVTAAEIDTVWPDAAQRERALRGLIADGLAVASAEGGYTLPHE</sequence>
<dbReference type="RefSeq" id="WP_130505120.1">
    <property type="nucleotide sequence ID" value="NZ_SHLC01000001.1"/>
</dbReference>
<name>A0A4Q8AL88_9MICO</name>
<evidence type="ECO:0000256" key="4">
    <source>
        <dbReference type="ARBA" id="ARBA00012045"/>
    </source>
</evidence>
<comment type="similarity">
    <text evidence="3">Belongs to the Nth/MutY family.</text>
</comment>
<evidence type="ECO:0000256" key="7">
    <source>
        <dbReference type="ARBA" id="ARBA00022723"/>
    </source>
</evidence>
<evidence type="ECO:0000256" key="3">
    <source>
        <dbReference type="ARBA" id="ARBA00008343"/>
    </source>
</evidence>
<dbReference type="InterPro" id="IPR004036">
    <property type="entry name" value="Endonuclease-III-like_CS2"/>
</dbReference>
<dbReference type="GO" id="GO:0006284">
    <property type="term" value="P:base-excision repair"/>
    <property type="evidence" value="ECO:0007669"/>
    <property type="project" value="InterPro"/>
</dbReference>
<protein>
    <recommendedName>
        <fullName evidence="5">Adenine DNA glycosylase</fullName>
        <ecNumber evidence="4">3.2.2.31</ecNumber>
    </recommendedName>
</protein>
<dbReference type="GO" id="GO:0000701">
    <property type="term" value="F:purine-specific mismatch base pair DNA N-glycosylase activity"/>
    <property type="evidence" value="ECO:0007669"/>
    <property type="project" value="UniProtKB-EC"/>
</dbReference>
<dbReference type="EC" id="3.2.2.31" evidence="4"/>
<dbReference type="GO" id="GO:0034039">
    <property type="term" value="F:8-oxo-7,8-dihydroguanine DNA N-glycosylase activity"/>
    <property type="evidence" value="ECO:0007669"/>
    <property type="project" value="TreeGrafter"/>
</dbReference>
<dbReference type="SMART" id="SM00478">
    <property type="entry name" value="ENDO3c"/>
    <property type="match status" value="1"/>
</dbReference>
<comment type="catalytic activity">
    <reaction evidence="1">
        <text>Hydrolyzes free adenine bases from 7,8-dihydro-8-oxoguanine:adenine mismatched double-stranded DNA, leaving an apurinic site.</text>
        <dbReference type="EC" id="3.2.2.31"/>
    </reaction>
</comment>
<dbReference type="EMBL" id="SHLC01000001">
    <property type="protein sequence ID" value="RZU64655.1"/>
    <property type="molecule type" value="Genomic_DNA"/>
</dbReference>
<keyword evidence="7" id="KW-0479">Metal-binding</keyword>
<dbReference type="CDD" id="cd00056">
    <property type="entry name" value="ENDO3c"/>
    <property type="match status" value="1"/>
</dbReference>
<gene>
    <name evidence="15" type="ORF">EV379_0958</name>
</gene>